<dbReference type="SUPFAM" id="SSF56601">
    <property type="entry name" value="beta-lactamase/transpeptidase-like"/>
    <property type="match status" value="1"/>
</dbReference>
<gene>
    <name evidence="8" type="ORF">AB0T83_13185</name>
</gene>
<dbReference type="SUPFAM" id="SSF56519">
    <property type="entry name" value="Penicillin binding protein dimerisation domain"/>
    <property type="match status" value="1"/>
</dbReference>
<comment type="caution">
    <text evidence="8">The sequence shown here is derived from an EMBL/GenBank/DDBJ whole genome shotgun (WGS) entry which is preliminary data.</text>
</comment>
<proteinExistence type="predicted"/>
<dbReference type="InterPro" id="IPR001460">
    <property type="entry name" value="PCN-bd_Tpept"/>
</dbReference>
<dbReference type="Gene3D" id="3.30.450.330">
    <property type="match status" value="1"/>
</dbReference>
<accession>A0ABV3L829</accession>
<reference evidence="8 9" key="1">
    <citation type="submission" date="2024-07" db="EMBL/GenBank/DDBJ databases">
        <authorList>
            <person name="Kang M."/>
        </authorList>
    </citation>
    <scope>NUCLEOTIDE SEQUENCE [LARGE SCALE GENOMIC DNA]</scope>
    <source>
        <strain evidence="8 9">DFM31</strain>
    </source>
</reference>
<keyword evidence="2" id="KW-0121">Carboxypeptidase</keyword>
<evidence type="ECO:0000256" key="5">
    <source>
        <dbReference type="SAM" id="Phobius"/>
    </source>
</evidence>
<feature type="domain" description="Penicillin-binding protein transpeptidase" evidence="6">
    <location>
        <begin position="269"/>
        <end position="552"/>
    </location>
</feature>
<name>A0ABV3L829_9RHOB</name>
<sequence length="603" mass="65427">MTDLPPEGSPRQPLRPLARVLEARDKGENPDLIERENLNQRNERLRDGARRQAEGRLLVLGLAFVLAFGAVGTRMAALATSAPVEARNSTYGSQITSARADIVDRNGRLLATNLTTQALYAHPHDMVDIPHAVRELAKIFPDIDTEKVQARMQDGRKFMWIRKTLSPEQIQQVHDIGDPGLLFASRDMRVYPNGKMAAHVLGGARFGEEGVAAAEILGVAGVEKAFDERLRDPALLAEPLQLSIDTTIQSAVREVLAGGMRLMNARGASAVVMDIHTGEVVSMVSLPDFDPNDRPQPLTSGDQADSPLFNRAVQGVYELGSVFKIFAVAQALEMGQISPTTMIDTKGPLVWGRHKIRDFHDYGAALSATDVIVKSSNIGTSRIIQNVGAENQKDFLRRFGFLEATEVELSEAPSGRPLLPGRWGEIQSMTISFGHGLSTSPMHLAQGYAALLNGGTRVTPTLLKRDARSIGPRVVSEETSRHAREMLRAVVVRGSARFAEVPGYAVGGKTGSADKPKPNGGYYKDKVLATFAGAFPMHDPRYVFVITLDEGYEIVNDIPRRTAGWTAVPVSAEVIRRVAPLLGLRPEIAPGPDAGIREARNGG</sequence>
<dbReference type="PANTHER" id="PTHR30627:SF1">
    <property type="entry name" value="PEPTIDOGLYCAN D,D-TRANSPEPTIDASE FTSI"/>
    <property type="match status" value="1"/>
</dbReference>
<keyword evidence="5" id="KW-1133">Transmembrane helix</keyword>
<dbReference type="InterPro" id="IPR050515">
    <property type="entry name" value="Beta-lactam/transpept"/>
</dbReference>
<organism evidence="8 9">
    <name type="scientific">Meridianimarinicoccus marinus</name>
    <dbReference type="NCBI Taxonomy" id="3231483"/>
    <lineage>
        <taxon>Bacteria</taxon>
        <taxon>Pseudomonadati</taxon>
        <taxon>Pseudomonadota</taxon>
        <taxon>Alphaproteobacteria</taxon>
        <taxon>Rhodobacterales</taxon>
        <taxon>Paracoccaceae</taxon>
        <taxon>Meridianimarinicoccus</taxon>
    </lineage>
</organism>
<evidence type="ECO:0000256" key="4">
    <source>
        <dbReference type="SAM" id="MobiDB-lite"/>
    </source>
</evidence>
<dbReference type="Proteomes" id="UP001553161">
    <property type="component" value="Unassembled WGS sequence"/>
</dbReference>
<dbReference type="Pfam" id="PF03717">
    <property type="entry name" value="PBP_dimer"/>
    <property type="match status" value="1"/>
</dbReference>
<dbReference type="Pfam" id="PF00905">
    <property type="entry name" value="Transpeptidase"/>
    <property type="match status" value="1"/>
</dbReference>
<evidence type="ECO:0000313" key="9">
    <source>
        <dbReference type="Proteomes" id="UP001553161"/>
    </source>
</evidence>
<keyword evidence="3 5" id="KW-0472">Membrane</keyword>
<dbReference type="InterPro" id="IPR036138">
    <property type="entry name" value="PBP_dimer_sf"/>
</dbReference>
<evidence type="ECO:0000256" key="3">
    <source>
        <dbReference type="ARBA" id="ARBA00023136"/>
    </source>
</evidence>
<feature type="region of interest" description="Disordered" evidence="4">
    <location>
        <begin position="286"/>
        <end position="305"/>
    </location>
</feature>
<protein>
    <submittedName>
        <fullName evidence="8">Penicillin-binding protein 2</fullName>
    </submittedName>
</protein>
<keyword evidence="5" id="KW-0812">Transmembrane</keyword>
<evidence type="ECO:0000256" key="2">
    <source>
        <dbReference type="ARBA" id="ARBA00022645"/>
    </source>
</evidence>
<dbReference type="InterPro" id="IPR012338">
    <property type="entry name" value="Beta-lactam/transpept-like"/>
</dbReference>
<dbReference type="InterPro" id="IPR005311">
    <property type="entry name" value="PBP_dimer"/>
</dbReference>
<dbReference type="Gene3D" id="3.40.710.10">
    <property type="entry name" value="DD-peptidase/beta-lactamase superfamily"/>
    <property type="match status" value="1"/>
</dbReference>
<evidence type="ECO:0000256" key="1">
    <source>
        <dbReference type="ARBA" id="ARBA00004370"/>
    </source>
</evidence>
<dbReference type="Gene3D" id="3.90.1310.10">
    <property type="entry name" value="Penicillin-binding protein 2a (Domain 2)"/>
    <property type="match status" value="1"/>
</dbReference>
<keyword evidence="9" id="KW-1185">Reference proteome</keyword>
<comment type="subcellular location">
    <subcellularLocation>
        <location evidence="1">Membrane</location>
    </subcellularLocation>
</comment>
<evidence type="ECO:0000259" key="7">
    <source>
        <dbReference type="Pfam" id="PF03717"/>
    </source>
</evidence>
<feature type="transmembrane region" description="Helical" evidence="5">
    <location>
        <begin position="57"/>
        <end position="79"/>
    </location>
</feature>
<dbReference type="RefSeq" id="WP_366193610.1">
    <property type="nucleotide sequence ID" value="NZ_JBFBVU010000016.1"/>
</dbReference>
<keyword evidence="2" id="KW-0378">Hydrolase</keyword>
<evidence type="ECO:0000313" key="8">
    <source>
        <dbReference type="EMBL" id="MEV8467731.1"/>
    </source>
</evidence>
<evidence type="ECO:0000259" key="6">
    <source>
        <dbReference type="Pfam" id="PF00905"/>
    </source>
</evidence>
<dbReference type="EMBL" id="JBFBVU010000016">
    <property type="protein sequence ID" value="MEV8467731.1"/>
    <property type="molecule type" value="Genomic_DNA"/>
</dbReference>
<dbReference type="PANTHER" id="PTHR30627">
    <property type="entry name" value="PEPTIDOGLYCAN D,D-TRANSPEPTIDASE"/>
    <property type="match status" value="1"/>
</dbReference>
<feature type="domain" description="Penicillin-binding protein dimerisation" evidence="7">
    <location>
        <begin position="95"/>
        <end position="231"/>
    </location>
</feature>
<keyword evidence="2" id="KW-0645">Protease</keyword>